<dbReference type="GO" id="GO:0008360">
    <property type="term" value="P:regulation of cell shape"/>
    <property type="evidence" value="ECO:0007669"/>
    <property type="project" value="UniProtKB-UniRule"/>
</dbReference>
<comment type="caution">
    <text evidence="3">The sequence shown here is derived from an EMBL/GenBank/DDBJ whole genome shotgun (WGS) entry which is preliminary data.</text>
</comment>
<dbReference type="PANTHER" id="PTHR30135">
    <property type="entry name" value="UNCHARACTERIZED PROTEIN YVCK-RELATED"/>
    <property type="match status" value="1"/>
</dbReference>
<dbReference type="InterPro" id="IPR010119">
    <property type="entry name" value="Gluconeogen_factor"/>
</dbReference>
<dbReference type="Proteomes" id="UP000094296">
    <property type="component" value="Unassembled WGS sequence"/>
</dbReference>
<dbReference type="CDD" id="cd07187">
    <property type="entry name" value="YvcK_like"/>
    <property type="match status" value="1"/>
</dbReference>
<reference evidence="3 4" key="1">
    <citation type="submission" date="2016-09" db="EMBL/GenBank/DDBJ databases">
        <title>Draft genome sequence for the type strain of Desulfuribacillus alkaliarsenatis AHT28, an obligately anaerobic, sulfidogenic bacterium isolated from Russian soda lake sediments.</title>
        <authorList>
            <person name="Abin C.A."/>
            <person name="Hollibaugh J.T."/>
        </authorList>
    </citation>
    <scope>NUCLEOTIDE SEQUENCE [LARGE SCALE GENOMIC DNA]</scope>
    <source>
        <strain evidence="3 4">AHT28</strain>
    </source>
</reference>
<dbReference type="HAMAP" id="MF_00973">
    <property type="entry name" value="Gluconeogen_factor"/>
    <property type="match status" value="1"/>
</dbReference>
<evidence type="ECO:0000256" key="1">
    <source>
        <dbReference type="ARBA" id="ARBA00022490"/>
    </source>
</evidence>
<dbReference type="NCBIfam" id="TIGR01826">
    <property type="entry name" value="CofD_related"/>
    <property type="match status" value="1"/>
</dbReference>
<dbReference type="STRING" id="766136.BHF68_13540"/>
<name>A0A1E5G480_9FIRM</name>
<organism evidence="3 4">
    <name type="scientific">Desulfuribacillus alkaliarsenatis</name>
    <dbReference type="NCBI Taxonomy" id="766136"/>
    <lineage>
        <taxon>Bacteria</taxon>
        <taxon>Bacillati</taxon>
        <taxon>Bacillota</taxon>
        <taxon>Desulfuribacillia</taxon>
        <taxon>Desulfuribacillales</taxon>
        <taxon>Desulfuribacillaceae</taxon>
        <taxon>Desulfuribacillus</taxon>
    </lineage>
</organism>
<sequence length="342" mass="37178">MQFAQRPQHTPSKVVAIGGGTGLSMLLRGLKEYDLDLTAIVTVADDGGSSGRLRDELEMLPPGDIRNVLVSLADTEPLLEKLLQHRFNRGKNLSGHSIGNLLLAALQEITGDFKSAIREMSRVLAVRGQVIPVAEEPVQLVAKMKDGRIIQGESSIPKANGVIQKVFIKPQEIEATPEAIKAIQSADMIIVGPGSLYTSVLPALLVNGIAAEVSAASAPKVFICNVMTQPGETDRYSAYDHVKSIYNHVGHGLFDTIICHEGKVPETITKKYDAQGAEPVELQIEKLKRLGLEVIAEDLSISHTYFRHDSKKVSRLILKLLANRSEQIQGEVVIQTSSTEHS</sequence>
<dbReference type="GO" id="GO:0005737">
    <property type="term" value="C:cytoplasm"/>
    <property type="evidence" value="ECO:0007669"/>
    <property type="project" value="UniProtKB-SubCell"/>
</dbReference>
<keyword evidence="4" id="KW-1185">Reference proteome</keyword>
<dbReference type="PANTHER" id="PTHR30135:SF3">
    <property type="entry name" value="GLUCONEOGENESIS FACTOR-RELATED"/>
    <property type="match status" value="1"/>
</dbReference>
<accession>A0A1E5G480</accession>
<comment type="similarity">
    <text evidence="2">Belongs to the gluconeogenesis factor family.</text>
</comment>
<dbReference type="EMBL" id="MIJE01000003">
    <property type="protein sequence ID" value="OEF97887.1"/>
    <property type="molecule type" value="Genomic_DNA"/>
</dbReference>
<dbReference type="InterPro" id="IPR002882">
    <property type="entry name" value="CofD"/>
</dbReference>
<comment type="subcellular location">
    <subcellularLocation>
        <location evidence="2">Cytoplasm</location>
    </subcellularLocation>
</comment>
<evidence type="ECO:0000313" key="3">
    <source>
        <dbReference type="EMBL" id="OEF97887.1"/>
    </source>
</evidence>
<dbReference type="InterPro" id="IPR038136">
    <property type="entry name" value="CofD-like_dom_sf"/>
</dbReference>
<gene>
    <name evidence="3" type="ORF">BHF68_13540</name>
</gene>
<dbReference type="SUPFAM" id="SSF142338">
    <property type="entry name" value="CofD-like"/>
    <property type="match status" value="1"/>
</dbReference>
<dbReference type="GO" id="GO:0043743">
    <property type="term" value="F:LPPG:FO 2-phospho-L-lactate transferase activity"/>
    <property type="evidence" value="ECO:0007669"/>
    <property type="project" value="InterPro"/>
</dbReference>
<dbReference type="AlphaFoldDB" id="A0A1E5G480"/>
<dbReference type="Pfam" id="PF01933">
    <property type="entry name" value="CofD"/>
    <property type="match status" value="1"/>
</dbReference>
<evidence type="ECO:0000313" key="4">
    <source>
        <dbReference type="Proteomes" id="UP000094296"/>
    </source>
</evidence>
<evidence type="ECO:0000256" key="2">
    <source>
        <dbReference type="HAMAP-Rule" id="MF_00973"/>
    </source>
</evidence>
<proteinExistence type="inferred from homology"/>
<keyword evidence="1 2" id="KW-0963">Cytoplasm</keyword>
<comment type="function">
    <text evidence="2">Required for morphogenesis under gluconeogenic growth conditions.</text>
</comment>
<protein>
    <recommendedName>
        <fullName evidence="2">Putative gluconeogenesis factor</fullName>
    </recommendedName>
</protein>
<dbReference type="Gene3D" id="3.40.50.10680">
    <property type="entry name" value="CofD-like domains"/>
    <property type="match status" value="1"/>
</dbReference>